<dbReference type="KEGG" id="dpx:DAPPUDRAFT_301512"/>
<feature type="transmembrane region" description="Helical" evidence="1">
    <location>
        <begin position="83"/>
        <end position="102"/>
    </location>
</feature>
<evidence type="ECO:0000256" key="1">
    <source>
        <dbReference type="SAM" id="Phobius"/>
    </source>
</evidence>
<dbReference type="EMBL" id="GL732660">
    <property type="protein sequence ID" value="EFX68194.1"/>
    <property type="molecule type" value="Genomic_DNA"/>
</dbReference>
<protein>
    <submittedName>
        <fullName evidence="2">Uncharacterized protein</fullName>
    </submittedName>
</protein>
<dbReference type="HOGENOM" id="CLU_2006160_0_0_1"/>
<keyword evidence="1" id="KW-0812">Transmembrane</keyword>
<proteinExistence type="predicted"/>
<keyword evidence="1" id="KW-0472">Membrane</keyword>
<name>E9HJ73_DAPPU</name>
<keyword evidence="3" id="KW-1185">Reference proteome</keyword>
<gene>
    <name evidence="2" type="ORF">DAPPUDRAFT_301512</name>
</gene>
<sequence>MNSLSLLPISPVFRVCDLSLSPSLYLSTEVTASGGFRLLFIYFICIFVTFLCLFVPSPTLLASIATHTHQPHGEKNQKNKPKIAVYGLCPALSIHYLVIFSLEQTDCHCTSKRHTGEHIHVVVK</sequence>
<keyword evidence="1" id="KW-1133">Transmembrane helix</keyword>
<accession>E9HJ73</accession>
<dbReference type="InParanoid" id="E9HJ73"/>
<feature type="transmembrane region" description="Helical" evidence="1">
    <location>
        <begin position="38"/>
        <end position="62"/>
    </location>
</feature>
<reference evidence="2 3" key="1">
    <citation type="journal article" date="2011" name="Science">
        <title>The ecoresponsive genome of Daphnia pulex.</title>
        <authorList>
            <person name="Colbourne J.K."/>
            <person name="Pfrender M.E."/>
            <person name="Gilbert D."/>
            <person name="Thomas W.K."/>
            <person name="Tucker A."/>
            <person name="Oakley T.H."/>
            <person name="Tokishita S."/>
            <person name="Aerts A."/>
            <person name="Arnold G.J."/>
            <person name="Basu M.K."/>
            <person name="Bauer D.J."/>
            <person name="Caceres C.E."/>
            <person name="Carmel L."/>
            <person name="Casola C."/>
            <person name="Choi J.H."/>
            <person name="Detter J.C."/>
            <person name="Dong Q."/>
            <person name="Dusheyko S."/>
            <person name="Eads B.D."/>
            <person name="Frohlich T."/>
            <person name="Geiler-Samerotte K.A."/>
            <person name="Gerlach D."/>
            <person name="Hatcher P."/>
            <person name="Jogdeo S."/>
            <person name="Krijgsveld J."/>
            <person name="Kriventseva E.V."/>
            <person name="Kultz D."/>
            <person name="Laforsch C."/>
            <person name="Lindquist E."/>
            <person name="Lopez J."/>
            <person name="Manak J.R."/>
            <person name="Muller J."/>
            <person name="Pangilinan J."/>
            <person name="Patwardhan R.P."/>
            <person name="Pitluck S."/>
            <person name="Pritham E.J."/>
            <person name="Rechtsteiner A."/>
            <person name="Rho M."/>
            <person name="Rogozin I.B."/>
            <person name="Sakarya O."/>
            <person name="Salamov A."/>
            <person name="Schaack S."/>
            <person name="Shapiro H."/>
            <person name="Shiga Y."/>
            <person name="Skalitzky C."/>
            <person name="Smith Z."/>
            <person name="Souvorov A."/>
            <person name="Sung W."/>
            <person name="Tang Z."/>
            <person name="Tsuchiya D."/>
            <person name="Tu H."/>
            <person name="Vos H."/>
            <person name="Wang M."/>
            <person name="Wolf Y.I."/>
            <person name="Yamagata H."/>
            <person name="Yamada T."/>
            <person name="Ye Y."/>
            <person name="Shaw J.R."/>
            <person name="Andrews J."/>
            <person name="Crease T.J."/>
            <person name="Tang H."/>
            <person name="Lucas S.M."/>
            <person name="Robertson H.M."/>
            <person name="Bork P."/>
            <person name="Koonin E.V."/>
            <person name="Zdobnov E.M."/>
            <person name="Grigoriev I.V."/>
            <person name="Lynch M."/>
            <person name="Boore J.L."/>
        </authorList>
    </citation>
    <scope>NUCLEOTIDE SEQUENCE [LARGE SCALE GENOMIC DNA]</scope>
</reference>
<evidence type="ECO:0000313" key="2">
    <source>
        <dbReference type="EMBL" id="EFX68194.1"/>
    </source>
</evidence>
<dbReference type="AlphaFoldDB" id="E9HJ73"/>
<organism evidence="2 3">
    <name type="scientific">Daphnia pulex</name>
    <name type="common">Water flea</name>
    <dbReference type="NCBI Taxonomy" id="6669"/>
    <lineage>
        <taxon>Eukaryota</taxon>
        <taxon>Metazoa</taxon>
        <taxon>Ecdysozoa</taxon>
        <taxon>Arthropoda</taxon>
        <taxon>Crustacea</taxon>
        <taxon>Branchiopoda</taxon>
        <taxon>Diplostraca</taxon>
        <taxon>Cladocera</taxon>
        <taxon>Anomopoda</taxon>
        <taxon>Daphniidae</taxon>
        <taxon>Daphnia</taxon>
    </lineage>
</organism>
<evidence type="ECO:0000313" key="3">
    <source>
        <dbReference type="Proteomes" id="UP000000305"/>
    </source>
</evidence>
<dbReference type="Proteomes" id="UP000000305">
    <property type="component" value="Unassembled WGS sequence"/>
</dbReference>